<evidence type="ECO:0000313" key="2">
    <source>
        <dbReference type="Proteomes" id="UP001489902"/>
    </source>
</evidence>
<organism evidence="1 2">
    <name type="scientific">Fusarium acuminatum</name>
    <dbReference type="NCBI Taxonomy" id="5515"/>
    <lineage>
        <taxon>Eukaryota</taxon>
        <taxon>Fungi</taxon>
        <taxon>Dikarya</taxon>
        <taxon>Ascomycota</taxon>
        <taxon>Pezizomycotina</taxon>
        <taxon>Sordariomycetes</taxon>
        <taxon>Hypocreomycetidae</taxon>
        <taxon>Hypocreales</taxon>
        <taxon>Nectriaceae</taxon>
        <taxon>Fusarium</taxon>
        <taxon>Fusarium tricinctum species complex</taxon>
    </lineage>
</organism>
<dbReference type="Proteomes" id="UP001489902">
    <property type="component" value="Chromosome 4"/>
</dbReference>
<dbReference type="EMBL" id="CP151263">
    <property type="protein sequence ID" value="WZH46635.1"/>
    <property type="molecule type" value="Genomic_DNA"/>
</dbReference>
<proteinExistence type="predicted"/>
<protein>
    <submittedName>
        <fullName evidence="1">Uncharacterized protein</fullName>
    </submittedName>
</protein>
<reference evidence="1 2" key="1">
    <citation type="submission" date="2024-04" db="EMBL/GenBank/DDBJ databases">
        <title>Complete genome sequence of Fusarium acuminatum.</title>
        <authorList>
            <person name="Lan B."/>
        </authorList>
    </citation>
    <scope>NUCLEOTIDE SEQUENCE [LARGE SCALE GENOMIC DNA]</scope>
    <source>
        <strain evidence="1">1A</strain>
    </source>
</reference>
<keyword evidence="2" id="KW-1185">Reference proteome</keyword>
<evidence type="ECO:0000313" key="1">
    <source>
        <dbReference type="EMBL" id="WZH46635.1"/>
    </source>
</evidence>
<sequence length="357" mass="41164">MAALYTPTQEISNLDILDDDHRNTLDRAVRNVLSTEPAERAYAQILDGLPTEQSLRDSQDYVKDHPVHSIEHSEICPGYIEKAREFRNGFDQFQLRLGSKTLEHFQNTVLGSDEFHLRLIELVVTACHQIGAYLFELDEGAHKHKFYQDWREKVLYEKECGVKSRRFYDPPPIAFCHRVYRFSEQYPPGVADVAGYWAESKIFGGVFVFDRGEGEEDCKAMWIHGDLVRGPETLYPPTKEQFDALIAFLTTPVEEDKICPFPIHGTRINRPRWHPYHAFVYHHIFRDRYERKLPPHPPQVGCVGEGTDWPELNDRRILLLGGFSDSGVGEDEYAAAEERIRNITPSSPLWRSFGNGS</sequence>
<accession>A0ABZ2X2C1</accession>
<gene>
    <name evidence="1" type="ORF">QYS62_007724</name>
</gene>
<name>A0ABZ2X2C1_9HYPO</name>